<name>A0ABZ2YRE2_9BACT</name>
<dbReference type="EMBL" id="CP149822">
    <property type="protein sequence ID" value="WZN42063.1"/>
    <property type="molecule type" value="Genomic_DNA"/>
</dbReference>
<accession>A0ABZ2YRE2</accession>
<organism evidence="1 2">
    <name type="scientific">Chitinophaga pollutisoli</name>
    <dbReference type="NCBI Taxonomy" id="3133966"/>
    <lineage>
        <taxon>Bacteria</taxon>
        <taxon>Pseudomonadati</taxon>
        <taxon>Bacteroidota</taxon>
        <taxon>Chitinophagia</taxon>
        <taxon>Chitinophagales</taxon>
        <taxon>Chitinophagaceae</taxon>
        <taxon>Chitinophaga</taxon>
    </lineage>
</organism>
<reference evidence="2" key="1">
    <citation type="submission" date="2024-03" db="EMBL/GenBank/DDBJ databases">
        <title>Chitinophaga horti sp. nov., isolated from garden soil.</title>
        <authorList>
            <person name="Lee D.S."/>
            <person name="Han D.M."/>
            <person name="Baek J.H."/>
            <person name="Choi D.G."/>
            <person name="Jeon J.H."/>
            <person name="Jeon C.O."/>
        </authorList>
    </citation>
    <scope>NUCLEOTIDE SEQUENCE [LARGE SCALE GENOMIC DNA]</scope>
    <source>
        <strain evidence="2">GPA1</strain>
    </source>
</reference>
<gene>
    <name evidence="1" type="ORF">WJU16_03310</name>
</gene>
<dbReference type="Proteomes" id="UP001485459">
    <property type="component" value="Chromosome"/>
</dbReference>
<protein>
    <submittedName>
        <fullName evidence="1">Uncharacterized protein</fullName>
    </submittedName>
</protein>
<proteinExistence type="predicted"/>
<dbReference type="RefSeq" id="WP_341836902.1">
    <property type="nucleotide sequence ID" value="NZ_CP149822.1"/>
</dbReference>
<evidence type="ECO:0000313" key="2">
    <source>
        <dbReference type="Proteomes" id="UP001485459"/>
    </source>
</evidence>
<evidence type="ECO:0000313" key="1">
    <source>
        <dbReference type="EMBL" id="WZN42063.1"/>
    </source>
</evidence>
<sequence length="104" mass="10993">MVIYNKVSAGLTPAQFDSQPRGTLARMSSPGYSGGISGASRLLTIAGVLFAASPAIATTSTGNVQETGNKINKVVAVAKYQKKQIPLCQDETTNISMVKAQRYR</sequence>
<keyword evidence="2" id="KW-1185">Reference proteome</keyword>